<evidence type="ECO:0000259" key="4">
    <source>
        <dbReference type="PROSITE" id="PS01124"/>
    </source>
</evidence>
<evidence type="ECO:0000256" key="1">
    <source>
        <dbReference type="ARBA" id="ARBA00023015"/>
    </source>
</evidence>
<keyword evidence="6" id="KW-1185">Reference proteome</keyword>
<dbReference type="InterPro" id="IPR009057">
    <property type="entry name" value="Homeodomain-like_sf"/>
</dbReference>
<proteinExistence type="predicted"/>
<gene>
    <name evidence="5" type="ORF">D3Y59_07945</name>
</gene>
<keyword evidence="2" id="KW-0238">DNA-binding</keyword>
<dbReference type="Pfam" id="PF12833">
    <property type="entry name" value="HTH_18"/>
    <property type="match status" value="1"/>
</dbReference>
<reference evidence="5 6" key="1">
    <citation type="submission" date="2018-09" db="EMBL/GenBank/DDBJ databases">
        <title>Hymenobacter medium sp. nov., isolated from R2A medium.</title>
        <authorList>
            <person name="Yingchao G."/>
        </authorList>
    </citation>
    <scope>NUCLEOTIDE SEQUENCE [LARGE SCALE GENOMIC DNA]</scope>
    <source>
        <strain evidence="6">sh-6</strain>
    </source>
</reference>
<dbReference type="InterPro" id="IPR037923">
    <property type="entry name" value="HTH-like"/>
</dbReference>
<evidence type="ECO:0000313" key="6">
    <source>
        <dbReference type="Proteomes" id="UP000262802"/>
    </source>
</evidence>
<evidence type="ECO:0000313" key="5">
    <source>
        <dbReference type="EMBL" id="AYA38852.1"/>
    </source>
</evidence>
<sequence length="295" mass="32670">MSSKNAAVVSFEGFAAQYMAAGTEPQQGAIRVYPLAMAPALIQPPTPLFRAEYNFLLLIQAGGGQQQVDNELLTLQANDVLFIREGHLNAIKSIDPDTAGYYVYLDSALLPQVFADSTLLHRLTFYPKHSVSEADMQWLARCCELLAAPHAANAYATHLRCTLLRALVLKLAEASPAALARPDRLSELSLRFKELLYEHFLSKRDVAFYADALAVSENYLNRCVRTATGKPPKQHINEMVINHSKVLLQNPAKDVAQVAFELNFSDPSYFGRLFKQLTQQTPRAYRSALLPCAAG</sequence>
<dbReference type="PANTHER" id="PTHR43280">
    <property type="entry name" value="ARAC-FAMILY TRANSCRIPTIONAL REGULATOR"/>
    <property type="match status" value="1"/>
</dbReference>
<evidence type="ECO:0000256" key="3">
    <source>
        <dbReference type="ARBA" id="ARBA00023163"/>
    </source>
</evidence>
<dbReference type="Proteomes" id="UP000262802">
    <property type="component" value="Chromosome"/>
</dbReference>
<keyword evidence="1" id="KW-0805">Transcription regulation</keyword>
<dbReference type="SUPFAM" id="SSF51215">
    <property type="entry name" value="Regulatory protein AraC"/>
    <property type="match status" value="1"/>
</dbReference>
<dbReference type="GO" id="GO:0043565">
    <property type="term" value="F:sequence-specific DNA binding"/>
    <property type="evidence" value="ECO:0007669"/>
    <property type="project" value="InterPro"/>
</dbReference>
<dbReference type="AlphaFoldDB" id="A0A3B7R550"/>
<dbReference type="PANTHER" id="PTHR43280:SF32">
    <property type="entry name" value="TRANSCRIPTIONAL REGULATORY PROTEIN"/>
    <property type="match status" value="1"/>
</dbReference>
<name>A0A3B7R550_9BACT</name>
<accession>A0A3B7R550</accession>
<dbReference type="RefSeq" id="WP_119446380.1">
    <property type="nucleotide sequence ID" value="NZ_CP032317.1"/>
</dbReference>
<dbReference type="InterPro" id="IPR018060">
    <property type="entry name" value="HTH_AraC"/>
</dbReference>
<dbReference type="GO" id="GO:0003700">
    <property type="term" value="F:DNA-binding transcription factor activity"/>
    <property type="evidence" value="ECO:0007669"/>
    <property type="project" value="InterPro"/>
</dbReference>
<dbReference type="KEGG" id="hyh:D3Y59_07945"/>
<protein>
    <submittedName>
        <fullName evidence="5">AraC family transcriptional regulator</fullName>
    </submittedName>
</protein>
<dbReference type="PROSITE" id="PS01124">
    <property type="entry name" value="HTH_ARAC_FAMILY_2"/>
    <property type="match status" value="1"/>
</dbReference>
<feature type="domain" description="HTH araC/xylS-type" evidence="4">
    <location>
        <begin position="190"/>
        <end position="288"/>
    </location>
</feature>
<dbReference type="EMBL" id="CP032317">
    <property type="protein sequence ID" value="AYA38852.1"/>
    <property type="molecule type" value="Genomic_DNA"/>
</dbReference>
<evidence type="ECO:0000256" key="2">
    <source>
        <dbReference type="ARBA" id="ARBA00023125"/>
    </source>
</evidence>
<dbReference type="SMART" id="SM00342">
    <property type="entry name" value="HTH_ARAC"/>
    <property type="match status" value="1"/>
</dbReference>
<dbReference type="SUPFAM" id="SSF46689">
    <property type="entry name" value="Homeodomain-like"/>
    <property type="match status" value="1"/>
</dbReference>
<dbReference type="Gene3D" id="1.10.10.60">
    <property type="entry name" value="Homeodomain-like"/>
    <property type="match status" value="1"/>
</dbReference>
<dbReference type="OrthoDB" id="629200at2"/>
<organism evidence="5 6">
    <name type="scientific">Hymenobacter oligotrophus</name>
    <dbReference type="NCBI Taxonomy" id="2319843"/>
    <lineage>
        <taxon>Bacteria</taxon>
        <taxon>Pseudomonadati</taxon>
        <taxon>Bacteroidota</taxon>
        <taxon>Cytophagia</taxon>
        <taxon>Cytophagales</taxon>
        <taxon>Hymenobacteraceae</taxon>
        <taxon>Hymenobacter</taxon>
    </lineage>
</organism>
<keyword evidence="3" id="KW-0804">Transcription</keyword>